<comment type="similarity">
    <text evidence="1 6 7">Belongs to the triosephosphate isomerase family.</text>
</comment>
<feature type="active site" description="Electrophile" evidence="6">
    <location>
        <position position="125"/>
    </location>
</feature>
<protein>
    <recommendedName>
        <fullName evidence="6 7">Triosephosphate isomerase</fullName>
        <shortName evidence="6">TIM</shortName>
        <shortName evidence="6">TPI</shortName>
        <ecNumber evidence="6 7">5.3.1.1</ecNumber>
    </recommendedName>
    <alternativeName>
        <fullName evidence="6">Triose-phosphate isomerase</fullName>
    </alternativeName>
</protein>
<dbReference type="PANTHER" id="PTHR21139:SF42">
    <property type="entry name" value="TRIOSEPHOSPHATE ISOMERASE"/>
    <property type="match status" value="1"/>
</dbReference>
<comment type="caution">
    <text evidence="8">The sequence shown here is derived from an EMBL/GenBank/DDBJ whole genome shotgun (WGS) entry which is preliminary data.</text>
</comment>
<evidence type="ECO:0000256" key="7">
    <source>
        <dbReference type="RuleBase" id="RU363013"/>
    </source>
</evidence>
<evidence type="ECO:0000256" key="4">
    <source>
        <dbReference type="ARBA" id="ARBA00023152"/>
    </source>
</evidence>
<keyword evidence="5 6" id="KW-0413">Isomerase</keyword>
<dbReference type="EMBL" id="WHNZ01000015">
    <property type="protein sequence ID" value="NOU99837.1"/>
    <property type="molecule type" value="Genomic_DNA"/>
</dbReference>
<dbReference type="RefSeq" id="WP_171682689.1">
    <property type="nucleotide sequence ID" value="NZ_WHNZ01000015.1"/>
</dbReference>
<evidence type="ECO:0000256" key="5">
    <source>
        <dbReference type="ARBA" id="ARBA00023235"/>
    </source>
</evidence>
<dbReference type="SUPFAM" id="SSF51351">
    <property type="entry name" value="Triosephosphate isomerase (TIM)"/>
    <property type="match status" value="1"/>
</dbReference>
<keyword evidence="3 6" id="KW-0963">Cytoplasm</keyword>
<comment type="pathway">
    <text evidence="6 7">Carbohydrate degradation; glycolysis; D-glyceraldehyde 3-phosphate from glycerone phosphate: step 1/1.</text>
</comment>
<dbReference type="InterPro" id="IPR013785">
    <property type="entry name" value="Aldolase_TIM"/>
</dbReference>
<evidence type="ECO:0000313" key="8">
    <source>
        <dbReference type="EMBL" id="NOU99837.1"/>
    </source>
</evidence>
<feature type="binding site" evidence="6">
    <location>
        <begin position="262"/>
        <end position="263"/>
    </location>
    <ligand>
        <name>substrate</name>
    </ligand>
</feature>
<dbReference type="CDD" id="cd00311">
    <property type="entry name" value="TIM"/>
    <property type="match status" value="1"/>
</dbReference>
<comment type="pathway">
    <text evidence="6 7">Carbohydrate biosynthesis; gluconeogenesis.</text>
</comment>
<feature type="active site" description="Proton acceptor" evidence="6">
    <location>
        <position position="195"/>
    </location>
</feature>
<dbReference type="InterPro" id="IPR035990">
    <property type="entry name" value="TIM_sf"/>
</dbReference>
<dbReference type="Proteomes" id="UP000618579">
    <property type="component" value="Unassembled WGS sequence"/>
</dbReference>
<dbReference type="InterPro" id="IPR020861">
    <property type="entry name" value="Triosephosphate_isomerase_AS"/>
</dbReference>
<keyword evidence="9" id="KW-1185">Reference proteome</keyword>
<dbReference type="InterPro" id="IPR000652">
    <property type="entry name" value="Triosephosphate_isomerase"/>
</dbReference>
<dbReference type="NCBIfam" id="TIGR00419">
    <property type="entry name" value="tim"/>
    <property type="match status" value="1"/>
</dbReference>
<dbReference type="HAMAP" id="MF_00147_B">
    <property type="entry name" value="TIM_B"/>
    <property type="match status" value="1"/>
</dbReference>
<evidence type="ECO:0000256" key="3">
    <source>
        <dbReference type="ARBA" id="ARBA00022490"/>
    </source>
</evidence>
<dbReference type="Gene3D" id="3.20.20.70">
    <property type="entry name" value="Aldolase class I"/>
    <property type="match status" value="1"/>
</dbReference>
<dbReference type="PROSITE" id="PS51440">
    <property type="entry name" value="TIM_2"/>
    <property type="match status" value="1"/>
</dbReference>
<evidence type="ECO:0000313" key="9">
    <source>
        <dbReference type="Proteomes" id="UP000618579"/>
    </source>
</evidence>
<feature type="binding site" evidence="6">
    <location>
        <begin position="41"/>
        <end position="43"/>
    </location>
    <ligand>
        <name>substrate</name>
    </ligand>
</feature>
<gene>
    <name evidence="6" type="primary">tpiA</name>
    <name evidence="8" type="ORF">GC097_07400</name>
</gene>
<accession>A0ABX1ZLL9</accession>
<dbReference type="GO" id="GO:0004807">
    <property type="term" value="F:triose-phosphate isomerase activity"/>
    <property type="evidence" value="ECO:0007669"/>
    <property type="project" value="UniProtKB-EC"/>
</dbReference>
<comment type="function">
    <text evidence="6">Involved in the gluconeogenesis. Catalyzes stereospecifically the conversion of dihydroxyacetone phosphate (DHAP) to D-glyceraldehyde-3-phosphate (G3P).</text>
</comment>
<organism evidence="8 9">
    <name type="scientific">Paenibacillus planticolens</name>
    <dbReference type="NCBI Taxonomy" id="2654976"/>
    <lineage>
        <taxon>Bacteria</taxon>
        <taxon>Bacillati</taxon>
        <taxon>Bacillota</taxon>
        <taxon>Bacilli</taxon>
        <taxon>Bacillales</taxon>
        <taxon>Paenibacillaceae</taxon>
        <taxon>Paenibacillus</taxon>
    </lineage>
</organism>
<comment type="catalytic activity">
    <reaction evidence="6 7">
        <text>D-glyceraldehyde 3-phosphate = dihydroxyacetone phosphate</text>
        <dbReference type="Rhea" id="RHEA:18585"/>
        <dbReference type="ChEBI" id="CHEBI:57642"/>
        <dbReference type="ChEBI" id="CHEBI:59776"/>
        <dbReference type="EC" id="5.3.1.1"/>
    </reaction>
</comment>
<comment type="subunit">
    <text evidence="6 7">Homodimer.</text>
</comment>
<evidence type="ECO:0000256" key="2">
    <source>
        <dbReference type="ARBA" id="ARBA00022432"/>
    </source>
</evidence>
<feature type="binding site" evidence="6">
    <location>
        <position position="201"/>
    </location>
    <ligand>
        <name>substrate</name>
    </ligand>
</feature>
<evidence type="ECO:0000256" key="6">
    <source>
        <dbReference type="HAMAP-Rule" id="MF_00147"/>
    </source>
</evidence>
<feature type="binding site" evidence="6">
    <location>
        <position position="241"/>
    </location>
    <ligand>
        <name>substrate</name>
    </ligand>
</feature>
<dbReference type="Pfam" id="PF00121">
    <property type="entry name" value="TIM"/>
    <property type="match status" value="1"/>
</dbReference>
<evidence type="ECO:0000256" key="1">
    <source>
        <dbReference type="ARBA" id="ARBA00007422"/>
    </source>
</evidence>
<dbReference type="InterPro" id="IPR022896">
    <property type="entry name" value="TrioseP_Isoase_bac/euk"/>
</dbReference>
<dbReference type="PROSITE" id="PS00171">
    <property type="entry name" value="TIM_1"/>
    <property type="match status" value="1"/>
</dbReference>
<proteinExistence type="inferred from homology"/>
<keyword evidence="2 6" id="KW-0312">Gluconeogenesis</keyword>
<reference evidence="8 9" key="1">
    <citation type="submission" date="2019-10" db="EMBL/GenBank/DDBJ databases">
        <title>Description of Paenibacillus pedi sp. nov.</title>
        <authorList>
            <person name="Carlier A."/>
            <person name="Qi S."/>
        </authorList>
    </citation>
    <scope>NUCLEOTIDE SEQUENCE [LARGE SCALE GENOMIC DNA]</scope>
    <source>
        <strain evidence="8 9">LMG 31457</strain>
    </source>
</reference>
<keyword evidence="4 6" id="KW-0324">Glycolysis</keyword>
<dbReference type="EC" id="5.3.1.1" evidence="6 7"/>
<name>A0ABX1ZLL9_9BACL</name>
<comment type="subcellular location">
    <subcellularLocation>
        <location evidence="6 7">Cytoplasm</location>
    </subcellularLocation>
</comment>
<dbReference type="PANTHER" id="PTHR21139">
    <property type="entry name" value="TRIOSEPHOSPHATE ISOMERASE"/>
    <property type="match status" value="1"/>
</dbReference>
<sequence>MDSALEKHIRQVVQQVLSSLQLTDIEEQPSIGRSKPLIVANWKMNMTLQEAREFFSGLTDAPYEHCEAVICPPAPLLYPLKELMQQAGISLGAQNLHEKPKGAHTGEVHGELLFELGCSHVIIGHSERRAAGETDEQVAAKVHQAIGNSMIPIVCVGETQLQRELGLTKEVIRTQVESALAGVTEERSPFIIAYEPVWAIGTGKTAQPSDAQDIHREIRQMLAEKKSIGFANRVPILYGGSVSASNIQELCAREDIDGALVGGASLQAHSFEAILKALR</sequence>